<organism evidence="1 2">
    <name type="scientific">Gossypium australe</name>
    <dbReference type="NCBI Taxonomy" id="47621"/>
    <lineage>
        <taxon>Eukaryota</taxon>
        <taxon>Viridiplantae</taxon>
        <taxon>Streptophyta</taxon>
        <taxon>Embryophyta</taxon>
        <taxon>Tracheophyta</taxon>
        <taxon>Spermatophyta</taxon>
        <taxon>Magnoliopsida</taxon>
        <taxon>eudicotyledons</taxon>
        <taxon>Gunneridae</taxon>
        <taxon>Pentapetalae</taxon>
        <taxon>rosids</taxon>
        <taxon>malvids</taxon>
        <taxon>Malvales</taxon>
        <taxon>Malvaceae</taxon>
        <taxon>Malvoideae</taxon>
        <taxon>Gossypium</taxon>
    </lineage>
</organism>
<reference evidence="2" key="1">
    <citation type="journal article" date="2019" name="Plant Biotechnol. J.">
        <title>Genome sequencing of the Australian wild diploid species Gossypium australe highlights disease resistance and delayed gland morphogenesis.</title>
        <authorList>
            <person name="Cai Y."/>
            <person name="Cai X."/>
            <person name="Wang Q."/>
            <person name="Wang P."/>
            <person name="Zhang Y."/>
            <person name="Cai C."/>
            <person name="Xu Y."/>
            <person name="Wang K."/>
            <person name="Zhou Z."/>
            <person name="Wang C."/>
            <person name="Geng S."/>
            <person name="Li B."/>
            <person name="Dong Q."/>
            <person name="Hou Y."/>
            <person name="Wang H."/>
            <person name="Ai P."/>
            <person name="Liu Z."/>
            <person name="Yi F."/>
            <person name="Sun M."/>
            <person name="An G."/>
            <person name="Cheng J."/>
            <person name="Zhang Y."/>
            <person name="Shi Q."/>
            <person name="Xie Y."/>
            <person name="Shi X."/>
            <person name="Chang Y."/>
            <person name="Huang F."/>
            <person name="Chen Y."/>
            <person name="Hong S."/>
            <person name="Mi L."/>
            <person name="Sun Q."/>
            <person name="Zhang L."/>
            <person name="Zhou B."/>
            <person name="Peng R."/>
            <person name="Zhang X."/>
            <person name="Liu F."/>
        </authorList>
    </citation>
    <scope>NUCLEOTIDE SEQUENCE [LARGE SCALE GENOMIC DNA]</scope>
    <source>
        <strain evidence="2">cv. PA1801</strain>
    </source>
</reference>
<comment type="caution">
    <text evidence="1">The sequence shown here is derived from an EMBL/GenBank/DDBJ whole genome shotgun (WGS) entry which is preliminary data.</text>
</comment>
<gene>
    <name evidence="1" type="ORF">EPI10_010698</name>
</gene>
<dbReference type="EMBL" id="SMMG02000004">
    <property type="protein sequence ID" value="KAA3476750.1"/>
    <property type="molecule type" value="Genomic_DNA"/>
</dbReference>
<sequence>MKEAKTIKQYVDRIMAVVNNIRLLGEQFTDSRVVENVITTLFERLDIQYRSCTQFGHMEKVCKNKGRTPQQNVQAQTAKRDHIQEEQVFAATSSTSKNRVAMGWLIDSGCTNHMTSDKSILGR</sequence>
<evidence type="ECO:0000313" key="1">
    <source>
        <dbReference type="EMBL" id="KAA3476750.1"/>
    </source>
</evidence>
<proteinExistence type="predicted"/>
<name>A0A5B6W4Z9_9ROSI</name>
<keyword evidence="2" id="KW-1185">Reference proteome</keyword>
<dbReference type="AlphaFoldDB" id="A0A5B6W4Z9"/>
<dbReference type="PANTHER" id="PTHR35317:SF31">
    <property type="entry name" value="DUF4219 DOMAIN-CONTAINING PROTEIN"/>
    <property type="match status" value="1"/>
</dbReference>
<dbReference type="PANTHER" id="PTHR35317">
    <property type="entry name" value="OS04G0629600 PROTEIN"/>
    <property type="match status" value="1"/>
</dbReference>
<protein>
    <submittedName>
        <fullName evidence="1">Retrovirus-related Pol polyprotein from transposon TNT 1-94</fullName>
    </submittedName>
</protein>
<evidence type="ECO:0000313" key="2">
    <source>
        <dbReference type="Proteomes" id="UP000325315"/>
    </source>
</evidence>
<dbReference type="Proteomes" id="UP000325315">
    <property type="component" value="Unassembled WGS sequence"/>
</dbReference>
<accession>A0A5B6W4Z9</accession>